<organism evidence="1 2">
    <name type="scientific">Albugo candida</name>
    <dbReference type="NCBI Taxonomy" id="65357"/>
    <lineage>
        <taxon>Eukaryota</taxon>
        <taxon>Sar</taxon>
        <taxon>Stramenopiles</taxon>
        <taxon>Oomycota</taxon>
        <taxon>Peronosporomycetes</taxon>
        <taxon>Albuginales</taxon>
        <taxon>Albuginaceae</taxon>
        <taxon>Albugo</taxon>
    </lineage>
</organism>
<accession>A0A024GV67</accession>
<dbReference type="AlphaFoldDB" id="A0A024GV67"/>
<comment type="caution">
    <text evidence="1">The sequence shown here is derived from an EMBL/GenBank/DDBJ whole genome shotgun (WGS) entry which is preliminary data.</text>
</comment>
<dbReference type="InParanoid" id="A0A024GV67"/>
<gene>
    <name evidence="1" type="ORF">BN9_128760</name>
</gene>
<dbReference type="STRING" id="65357.A0A024GV67"/>
<reference evidence="1 2" key="1">
    <citation type="submission" date="2012-05" db="EMBL/GenBank/DDBJ databases">
        <title>Recombination and specialization in a pathogen metapopulation.</title>
        <authorList>
            <person name="Gardiner A."/>
            <person name="Kemen E."/>
            <person name="Schultz-Larsen T."/>
            <person name="MacLean D."/>
            <person name="Van Oosterhout C."/>
            <person name="Jones J.D.G."/>
        </authorList>
    </citation>
    <scope>NUCLEOTIDE SEQUENCE [LARGE SCALE GENOMIC DNA]</scope>
    <source>
        <strain evidence="1 2">Ac Nc2</strain>
    </source>
</reference>
<evidence type="ECO:0000313" key="1">
    <source>
        <dbReference type="EMBL" id="CCI50711.1"/>
    </source>
</evidence>
<keyword evidence="2" id="KW-1185">Reference proteome</keyword>
<proteinExistence type="predicted"/>
<protein>
    <submittedName>
        <fullName evidence="1">Uncharacterized protein</fullName>
    </submittedName>
</protein>
<dbReference type="EMBL" id="CAIX01001013">
    <property type="protein sequence ID" value="CCI50711.1"/>
    <property type="molecule type" value="Genomic_DNA"/>
</dbReference>
<sequence>MPEAKRISVAILYTPRSSTGERNWQLAEYIALSVACNTDVMIYTVPCTPLSVENTLPHISEARGIIHPNGRPVNKCLLEKKERYSDGNILNILSCDLWVLYIDKEHTLATMRSIQRFCTRKSCRKFHLDTTRIYIYWSSSDEKKSAIYVFDLLENTGIPLLSRKNIQFLVSVAIKWGASLIRLLYPIAKLIDASPSSTIRDCKCRLIYLQLLDECMEMFQQMDKKALVACPKPKRRMISSCIPNSAACTSISLQSIMILLPLPNWIFDTAVYPLLQFVSEQAELNSVMIAAR</sequence>
<dbReference type="Proteomes" id="UP000053237">
    <property type="component" value="Unassembled WGS sequence"/>
</dbReference>
<dbReference type="OrthoDB" id="64577at2759"/>
<name>A0A024GV67_9STRA</name>
<evidence type="ECO:0000313" key="2">
    <source>
        <dbReference type="Proteomes" id="UP000053237"/>
    </source>
</evidence>